<feature type="region of interest" description="Disordered" evidence="1">
    <location>
        <begin position="158"/>
        <end position="190"/>
    </location>
</feature>
<evidence type="ECO:0000256" key="2">
    <source>
        <dbReference type="SAM" id="Phobius"/>
    </source>
</evidence>
<feature type="compositionally biased region" description="Polar residues" evidence="1">
    <location>
        <begin position="1"/>
        <end position="18"/>
    </location>
</feature>
<dbReference type="AlphaFoldDB" id="A0A402B2Q7"/>
<sequence length="318" mass="33608">MSQNTQSPTQENSANNQYAPWGTLAPAATPQVPQSEQGAFPAQPGQFSPAQQGNNPYQPYAASFPPVANQNQMYMPSTPSPTPSRPVPTPSNGAPSFVQPRPITPVQPRPATPKRKPHTRLGFTIAGLCFMSGVLIMIFVFIMAQSLPVAPLATTPPAPVLTQTTPEPAPTATEKAQAQQPAPTTAAATATPTVAATATVASANQYIDQTNLASSVDTRTGQPLQLTNQFHLGQSIYVTMTIHQAAYNGAVCLNWSINQQKFPYVNSASPGGTYPAQTSAYFYYKPNATGSGSVDVYWASSDACTNGVLIKHLPFTVA</sequence>
<keyword evidence="2" id="KW-1133">Transmembrane helix</keyword>
<name>A0A402B2Q7_9CHLR</name>
<proteinExistence type="predicted"/>
<keyword evidence="2" id="KW-0812">Transmembrane</keyword>
<evidence type="ECO:0000313" key="3">
    <source>
        <dbReference type="EMBL" id="GCE25613.1"/>
    </source>
</evidence>
<keyword evidence="4" id="KW-1185">Reference proteome</keyword>
<accession>A0A402B2Q7</accession>
<gene>
    <name evidence="3" type="ORF">KDA_10970</name>
</gene>
<feature type="transmembrane region" description="Helical" evidence="2">
    <location>
        <begin position="121"/>
        <end position="144"/>
    </location>
</feature>
<keyword evidence="2" id="KW-0472">Membrane</keyword>
<protein>
    <submittedName>
        <fullName evidence="3">Uncharacterized protein</fullName>
    </submittedName>
</protein>
<organism evidence="3 4">
    <name type="scientific">Dictyobacter alpinus</name>
    <dbReference type="NCBI Taxonomy" id="2014873"/>
    <lineage>
        <taxon>Bacteria</taxon>
        <taxon>Bacillati</taxon>
        <taxon>Chloroflexota</taxon>
        <taxon>Ktedonobacteria</taxon>
        <taxon>Ktedonobacterales</taxon>
        <taxon>Dictyobacteraceae</taxon>
        <taxon>Dictyobacter</taxon>
    </lineage>
</organism>
<evidence type="ECO:0000313" key="4">
    <source>
        <dbReference type="Proteomes" id="UP000287171"/>
    </source>
</evidence>
<dbReference type="EMBL" id="BIFT01000001">
    <property type="protein sequence ID" value="GCE25613.1"/>
    <property type="molecule type" value="Genomic_DNA"/>
</dbReference>
<feature type="region of interest" description="Disordered" evidence="1">
    <location>
        <begin position="1"/>
        <end position="117"/>
    </location>
</feature>
<dbReference type="Proteomes" id="UP000287171">
    <property type="component" value="Unassembled WGS sequence"/>
</dbReference>
<feature type="compositionally biased region" description="Pro residues" evidence="1">
    <location>
        <begin position="102"/>
        <end position="111"/>
    </location>
</feature>
<feature type="compositionally biased region" description="Polar residues" evidence="1">
    <location>
        <begin position="45"/>
        <end position="57"/>
    </location>
</feature>
<evidence type="ECO:0000256" key="1">
    <source>
        <dbReference type="SAM" id="MobiDB-lite"/>
    </source>
</evidence>
<feature type="compositionally biased region" description="Pro residues" evidence="1">
    <location>
        <begin position="78"/>
        <end position="89"/>
    </location>
</feature>
<reference evidence="4" key="1">
    <citation type="submission" date="2018-12" db="EMBL/GenBank/DDBJ databases">
        <title>Tengunoibacter tsumagoiensis gen. nov., sp. nov., Dictyobacter kobayashii sp. nov., D. alpinus sp. nov., and D. joshuensis sp. nov. and description of Dictyobacteraceae fam. nov. within the order Ktedonobacterales isolated from Tengu-no-mugimeshi.</title>
        <authorList>
            <person name="Wang C.M."/>
            <person name="Zheng Y."/>
            <person name="Sakai Y."/>
            <person name="Toyoda A."/>
            <person name="Minakuchi Y."/>
            <person name="Abe K."/>
            <person name="Yokota A."/>
            <person name="Yabe S."/>
        </authorList>
    </citation>
    <scope>NUCLEOTIDE SEQUENCE [LARGE SCALE GENOMIC DNA]</scope>
    <source>
        <strain evidence="4">Uno16</strain>
    </source>
</reference>
<comment type="caution">
    <text evidence="3">The sequence shown here is derived from an EMBL/GenBank/DDBJ whole genome shotgun (WGS) entry which is preliminary data.</text>
</comment>
<feature type="compositionally biased region" description="Low complexity" evidence="1">
    <location>
        <begin position="160"/>
        <end position="190"/>
    </location>
</feature>